<evidence type="ECO:0000313" key="2">
    <source>
        <dbReference type="Proteomes" id="UP000023152"/>
    </source>
</evidence>
<keyword evidence="2" id="KW-1185">Reference proteome</keyword>
<dbReference type="Proteomes" id="UP000023152">
    <property type="component" value="Unassembled WGS sequence"/>
</dbReference>
<name>X6LB03_RETFI</name>
<accession>X6LB03</accession>
<evidence type="ECO:0000313" key="1">
    <source>
        <dbReference type="EMBL" id="ETN98550.1"/>
    </source>
</evidence>
<dbReference type="AlphaFoldDB" id="X6LB03"/>
<dbReference type="OrthoDB" id="21615at2759"/>
<protein>
    <submittedName>
        <fullName evidence="1">Uncharacterized protein</fullName>
    </submittedName>
</protein>
<organism evidence="1 2">
    <name type="scientific">Reticulomyxa filosa</name>
    <dbReference type="NCBI Taxonomy" id="46433"/>
    <lineage>
        <taxon>Eukaryota</taxon>
        <taxon>Sar</taxon>
        <taxon>Rhizaria</taxon>
        <taxon>Retaria</taxon>
        <taxon>Foraminifera</taxon>
        <taxon>Monothalamids</taxon>
        <taxon>Reticulomyxidae</taxon>
        <taxon>Reticulomyxa</taxon>
    </lineage>
</organism>
<gene>
    <name evidence="1" type="ORF">RFI_38945</name>
</gene>
<proteinExistence type="predicted"/>
<dbReference type="EMBL" id="ASPP01046428">
    <property type="protein sequence ID" value="ETN98550.1"/>
    <property type="molecule type" value="Genomic_DNA"/>
</dbReference>
<sequence length="914" mass="107517">MNKIWNEWNMEQCLSSKQLFTIVKMIAKDKPADQYHSSVIQSIGSIFYFFASMAQRNSKNGAPCTPFDKFRLIPCINYLALSNWIIEQQFFTLFIDVFHKIDFQSSKVQSIDESDLIEVFTFDFKLRINETFTPTVWIEDNLKDLLRYHSHMIQPTLQFLLDHRNYDTTAKLNPWKRLLRDQKCWFLFQSLYQTNFEEWNTFIASLRQCVVNFAEISDMLLQGFQSQQIHTGADIHVSVFFFFLFVFGKNKQIVDSIIINRWTDGNSIAKTIGSFHKKIESQRLAAIVKWIWTKKGANTSASGESETLTVSILDQLSKNETNRRHWVDLLADPNVDSANPVLQKLLRESFRNWLNTKEEAPFHSKVIELLSLSTFQNFDSRHLWKKVIDRMKNIPKIEALNEENMGSVSEKLCQNLGYCFKCWLWFEQDNPMRVPLFTFFKNVLTSLITNEQLLSIHACDYLTEHLGDIQRLDSFSHPTNLAQLIERLENTLEEYKQFFDLIDIFKQINFFKLSYAQELQLLREHEQSMKIVLDRNKSSIFHKIWRIYHKKYESAALQTSLLIFDKVFRDANQKWENFKLLQDNVYVLLYTNKIAQDLQNGTIRYEDLELMLTRGQIETNEMIKCLENEIQYLFPDLDDEKRRSVVRDVGGKIKKKMDLKEQLQSWRVLKEVTERVKEYHPGKDKIKEDDRWKEYVEALAQMEIITNGKKDISINEASRYYDACFNCVGEGAKACMEAGLFAVLNHCENEIKILASNANFTNKEKFEETLRALGESSHRGLENLAHCLERVNQVMQSKLWQYQLENMTNLSRAILSLYSNSQEFVDMLKKCCDVNLVRIPSLVNEDDKVRTEKSLEQLKEAMVYGQWKFGVCEDILQGDKNNELILKITANTIWHYNEIGENIVVYYLGWTKKN</sequence>
<comment type="caution">
    <text evidence="1">The sequence shown here is derived from an EMBL/GenBank/DDBJ whole genome shotgun (WGS) entry which is preliminary data.</text>
</comment>
<reference evidence="1 2" key="1">
    <citation type="journal article" date="2013" name="Curr. Biol.">
        <title>The Genome of the Foraminiferan Reticulomyxa filosa.</title>
        <authorList>
            <person name="Glockner G."/>
            <person name="Hulsmann N."/>
            <person name="Schleicher M."/>
            <person name="Noegel A.A."/>
            <person name="Eichinger L."/>
            <person name="Gallinger C."/>
            <person name="Pawlowski J."/>
            <person name="Sierra R."/>
            <person name="Euteneuer U."/>
            <person name="Pillet L."/>
            <person name="Moustafa A."/>
            <person name="Platzer M."/>
            <person name="Groth M."/>
            <person name="Szafranski K."/>
            <person name="Schliwa M."/>
        </authorList>
    </citation>
    <scope>NUCLEOTIDE SEQUENCE [LARGE SCALE GENOMIC DNA]</scope>
</reference>